<sequence>MALQILVESAANESVSSLLGWISIACWLLVYTPQIYENCRHKSGEGVSVSAVVIWMIGDLTNFLGAVKQHLLQTMVILSIYHTLCDLVLLLQIFYYRRYHQNAALRLQDDDEDEQRSRIVPQTSRTLAVALEAASSREPLPASETTPLVNSAGPQVIQVTATRKCTPSSTKTWISSSLTYCSHGVPSFVAAYGLILVVGVVGWSISQHGTPTHHDPANLPPTPPTVTETWDLSAQVMGWISAFCYISSRIPQIFKNQITKCHGLSLLFFLVGITGDLTYVASILVVDRSPEHILINLSWLIGSGATVFLDLIVLYQFWRYRHEPAAARSPNTPSSSPSALLT</sequence>
<proteinExistence type="inferred from homology"/>
<evidence type="ECO:0000256" key="4">
    <source>
        <dbReference type="ARBA" id="ARBA00023136"/>
    </source>
</evidence>
<dbReference type="Pfam" id="PF04193">
    <property type="entry name" value="PQ-loop"/>
    <property type="match status" value="2"/>
</dbReference>
<accession>A0A2N5VFU6</accession>
<comment type="subcellular location">
    <subcellularLocation>
        <location evidence="1">Membrane</location>
        <topology evidence="1">Multi-pass membrane protein</topology>
    </subcellularLocation>
</comment>
<dbReference type="Proteomes" id="UP000235392">
    <property type="component" value="Unassembled WGS sequence"/>
</dbReference>
<dbReference type="PANTHER" id="PTHR16201">
    <property type="entry name" value="SEVEN TRANSMEMBRANE PROTEIN 1-RELATED"/>
    <property type="match status" value="1"/>
</dbReference>
<evidence type="ECO:0000313" key="8">
    <source>
        <dbReference type="EMBL" id="PLW48776.1"/>
    </source>
</evidence>
<dbReference type="GO" id="GO:0098852">
    <property type="term" value="C:lytic vacuole membrane"/>
    <property type="evidence" value="ECO:0007669"/>
    <property type="project" value="UniProtKB-ARBA"/>
</dbReference>
<dbReference type="SMART" id="SM00679">
    <property type="entry name" value="CTNS"/>
    <property type="match status" value="2"/>
</dbReference>
<dbReference type="PANTHER" id="PTHR16201:SF44">
    <property type="entry name" value="SEVEN TRANSMEMBRANE PROTEIN 1"/>
    <property type="match status" value="1"/>
</dbReference>
<dbReference type="InterPro" id="IPR051415">
    <property type="entry name" value="LAAT-1"/>
</dbReference>
<dbReference type="FunFam" id="1.20.1280.290:FF:000009">
    <property type="entry name" value="PQ loop repeat family protein"/>
    <property type="match status" value="1"/>
</dbReference>
<feature type="transmembrane region" description="Helical" evidence="7">
    <location>
        <begin position="18"/>
        <end position="36"/>
    </location>
</feature>
<dbReference type="FunFam" id="1.20.1280.290:FF:000012">
    <property type="entry name" value="Vacuolar membrane PQ loop repeat protein"/>
    <property type="match status" value="1"/>
</dbReference>
<evidence type="ECO:0008006" key="10">
    <source>
        <dbReference type="Google" id="ProtNLM"/>
    </source>
</evidence>
<evidence type="ECO:0000256" key="7">
    <source>
        <dbReference type="SAM" id="Phobius"/>
    </source>
</evidence>
<comment type="similarity">
    <text evidence="5">Belongs to the laat-1 family.</text>
</comment>
<protein>
    <recommendedName>
        <fullName evidence="10">PQ-loop-domain-containing protein</fullName>
    </recommendedName>
</protein>
<evidence type="ECO:0000313" key="9">
    <source>
        <dbReference type="Proteomes" id="UP000235392"/>
    </source>
</evidence>
<organism evidence="8 9">
    <name type="scientific">Puccinia coronata f. sp. avenae</name>
    <dbReference type="NCBI Taxonomy" id="200324"/>
    <lineage>
        <taxon>Eukaryota</taxon>
        <taxon>Fungi</taxon>
        <taxon>Dikarya</taxon>
        <taxon>Basidiomycota</taxon>
        <taxon>Pucciniomycotina</taxon>
        <taxon>Pucciniomycetes</taxon>
        <taxon>Pucciniales</taxon>
        <taxon>Pucciniaceae</taxon>
        <taxon>Puccinia</taxon>
    </lineage>
</organism>
<dbReference type="InterPro" id="IPR006603">
    <property type="entry name" value="PQ-loop_rpt"/>
</dbReference>
<dbReference type="Gene3D" id="1.20.1280.290">
    <property type="match status" value="2"/>
</dbReference>
<dbReference type="GO" id="GO:0015174">
    <property type="term" value="F:basic amino acid transmembrane transporter activity"/>
    <property type="evidence" value="ECO:0007669"/>
    <property type="project" value="UniProtKB-ARBA"/>
</dbReference>
<evidence type="ECO:0000256" key="5">
    <source>
        <dbReference type="ARBA" id="ARBA00038039"/>
    </source>
</evidence>
<keyword evidence="3 7" id="KW-1133">Transmembrane helix</keyword>
<comment type="caution">
    <text evidence="8">The sequence shown here is derived from an EMBL/GenBank/DDBJ whole genome shotgun (WGS) entry which is preliminary data.</text>
</comment>
<gene>
    <name evidence="8" type="ORF">PCASD_03174</name>
</gene>
<evidence type="ECO:0000256" key="1">
    <source>
        <dbReference type="ARBA" id="ARBA00004141"/>
    </source>
</evidence>
<reference evidence="8 9" key="1">
    <citation type="submission" date="2017-11" db="EMBL/GenBank/DDBJ databases">
        <title>De novo assembly and phasing of dikaryotic genomes from two isolates of Puccinia coronata f. sp. avenae, the causal agent of oat crown rust.</title>
        <authorList>
            <person name="Miller M.E."/>
            <person name="Zhang Y."/>
            <person name="Omidvar V."/>
            <person name="Sperschneider J."/>
            <person name="Schwessinger B."/>
            <person name="Raley C."/>
            <person name="Palmer J.M."/>
            <person name="Garnica D."/>
            <person name="Upadhyaya N."/>
            <person name="Rathjen J."/>
            <person name="Taylor J.M."/>
            <person name="Park R.F."/>
            <person name="Dodds P.N."/>
            <person name="Hirsch C.D."/>
            <person name="Kianian S.F."/>
            <person name="Figueroa M."/>
        </authorList>
    </citation>
    <scope>NUCLEOTIDE SEQUENCE [LARGE SCALE GENOMIC DNA]</scope>
    <source>
        <strain evidence="8">12SD80</strain>
    </source>
</reference>
<feature type="transmembrane region" description="Helical" evidence="7">
    <location>
        <begin position="48"/>
        <end position="65"/>
    </location>
</feature>
<feature type="transmembrane region" description="Helical" evidence="7">
    <location>
        <begin position="71"/>
        <end position="96"/>
    </location>
</feature>
<name>A0A2N5VFU6_9BASI</name>
<feature type="transmembrane region" description="Helical" evidence="7">
    <location>
        <begin position="263"/>
        <end position="285"/>
    </location>
</feature>
<comment type="catalytic activity">
    <reaction evidence="6">
        <text>L-histidine(out) + L-arginine(in) = L-histidine(in) + L-arginine(out)</text>
        <dbReference type="Rhea" id="RHEA:71063"/>
        <dbReference type="ChEBI" id="CHEBI:32682"/>
        <dbReference type="ChEBI" id="CHEBI:57595"/>
    </reaction>
</comment>
<evidence type="ECO:0000256" key="6">
    <source>
        <dbReference type="ARBA" id="ARBA00050768"/>
    </source>
</evidence>
<evidence type="ECO:0000256" key="2">
    <source>
        <dbReference type="ARBA" id="ARBA00022692"/>
    </source>
</evidence>
<dbReference type="EMBL" id="PGCI01000021">
    <property type="protein sequence ID" value="PLW48776.1"/>
    <property type="molecule type" value="Genomic_DNA"/>
</dbReference>
<keyword evidence="4 7" id="KW-0472">Membrane</keyword>
<keyword evidence="2 7" id="KW-0812">Transmembrane</keyword>
<dbReference type="AlphaFoldDB" id="A0A2N5VFU6"/>
<feature type="transmembrane region" description="Helical" evidence="7">
    <location>
        <begin position="185"/>
        <end position="205"/>
    </location>
</feature>
<feature type="transmembrane region" description="Helical" evidence="7">
    <location>
        <begin position="297"/>
        <end position="318"/>
    </location>
</feature>
<dbReference type="GO" id="GO:0034486">
    <property type="term" value="P:vacuolar transmembrane transport"/>
    <property type="evidence" value="ECO:0007669"/>
    <property type="project" value="UniProtKB-ARBA"/>
</dbReference>
<evidence type="ECO:0000256" key="3">
    <source>
        <dbReference type="ARBA" id="ARBA00022989"/>
    </source>
</evidence>